<dbReference type="InterPro" id="IPR038766">
    <property type="entry name" value="Membrane_comp_ABC_pdt"/>
</dbReference>
<comment type="subcellular location">
    <subcellularLocation>
        <location evidence="1">Cell membrane</location>
        <topology evidence="1">Multi-pass membrane protein</topology>
    </subcellularLocation>
</comment>
<comment type="caution">
    <text evidence="9">The sequence shown here is derived from an EMBL/GenBank/DDBJ whole genome shotgun (WGS) entry which is preliminary data.</text>
</comment>
<accession>A0A854WFW7</accession>
<reference evidence="9 10" key="1">
    <citation type="submission" date="2016-06" db="EMBL/GenBank/DDBJ databases">
        <authorList>
            <person name="Haines A.N."/>
            <person name="Council K.R."/>
        </authorList>
    </citation>
    <scope>NUCLEOTIDE SEQUENCE [LARGE SCALE GENOMIC DNA]</scope>
    <source>
        <strain evidence="9 10">SP158-29</strain>
    </source>
</reference>
<protein>
    <submittedName>
        <fullName evidence="9">FtsX-like permease family protein</fullName>
    </submittedName>
</protein>
<dbReference type="GO" id="GO:0005886">
    <property type="term" value="C:plasma membrane"/>
    <property type="evidence" value="ECO:0007669"/>
    <property type="project" value="UniProtKB-SubCell"/>
</dbReference>
<evidence type="ECO:0000256" key="3">
    <source>
        <dbReference type="ARBA" id="ARBA00022692"/>
    </source>
</evidence>
<dbReference type="InterPro" id="IPR003838">
    <property type="entry name" value="ABC3_permease_C"/>
</dbReference>
<keyword evidence="4 7" id="KW-1133">Transmembrane helix</keyword>
<dbReference type="PANTHER" id="PTHR30287">
    <property type="entry name" value="MEMBRANE COMPONENT OF PREDICTED ABC SUPERFAMILY METABOLITE UPTAKE TRANSPORTER"/>
    <property type="match status" value="1"/>
</dbReference>
<keyword evidence="6" id="KW-0175">Coiled coil</keyword>
<keyword evidence="2" id="KW-1003">Cell membrane</keyword>
<dbReference type="Proteomes" id="UP000217465">
    <property type="component" value="Unassembled WGS sequence"/>
</dbReference>
<feature type="domain" description="ABC3 transporter permease C-terminal" evidence="8">
    <location>
        <begin position="349"/>
        <end position="465"/>
    </location>
</feature>
<feature type="transmembrane region" description="Helical" evidence="7">
    <location>
        <begin position="395"/>
        <end position="419"/>
    </location>
</feature>
<proteinExistence type="predicted"/>
<evidence type="ECO:0000256" key="2">
    <source>
        <dbReference type="ARBA" id="ARBA00022475"/>
    </source>
</evidence>
<evidence type="ECO:0000256" key="1">
    <source>
        <dbReference type="ARBA" id="ARBA00004651"/>
    </source>
</evidence>
<evidence type="ECO:0000313" key="10">
    <source>
        <dbReference type="Proteomes" id="UP000217465"/>
    </source>
</evidence>
<evidence type="ECO:0000256" key="5">
    <source>
        <dbReference type="ARBA" id="ARBA00023136"/>
    </source>
</evidence>
<feature type="coiled-coil region" evidence="6">
    <location>
        <begin position="255"/>
        <end position="311"/>
    </location>
</feature>
<feature type="transmembrane region" description="Helical" evidence="7">
    <location>
        <begin position="439"/>
        <end position="463"/>
    </location>
</feature>
<evidence type="ECO:0000313" key="9">
    <source>
        <dbReference type="EMBL" id="PCH12442.1"/>
    </source>
</evidence>
<dbReference type="AlphaFoldDB" id="A0A854WFW7"/>
<gene>
    <name evidence="9" type="ORF">A9Y57_01157</name>
</gene>
<keyword evidence="3 7" id="KW-0812">Transmembrane</keyword>
<evidence type="ECO:0000256" key="4">
    <source>
        <dbReference type="ARBA" id="ARBA00022989"/>
    </source>
</evidence>
<feature type="transmembrane region" description="Helical" evidence="7">
    <location>
        <begin position="747"/>
        <end position="766"/>
    </location>
</feature>
<evidence type="ECO:0000256" key="7">
    <source>
        <dbReference type="SAM" id="Phobius"/>
    </source>
</evidence>
<dbReference type="PANTHER" id="PTHR30287:SF1">
    <property type="entry name" value="INNER MEMBRANE PROTEIN"/>
    <property type="match status" value="1"/>
</dbReference>
<sequence length="876" mass="98442">MMKKTLWKDIFRSIWQTKGRFLSLFLLMALGSFALVGLKVSGPNLENTARHYINQHRLMDLSIMGSHGFSKKDLQEIKSIPNATYELSHQVEANFDTSGAAIRLQSPDKRISTSSLQKGRLPSTSSEIALSSWYQKDYKVGDTVRIHSPKTQLLNQDSFKIVGFYENPEIWSKKNLGASRTGDGNLALYGLIAPNAFKGEKNLARIRYNDLAKLNPFGIKYDKSLQTKEESLENIFYNNSKERLKDLQKKSLSQIAENEQKITEAETNLSNQEKKLIYLNGPALKTAKTKIDQARKELAKKEKTIEQAKSDVKAMPKPVYLISNRQTQEGGEGYQVYHSSTISIANVSNIFPVVLYLVAALVTFTTMTRFVDEERTNSGLLLAIGYSKKDIYKKFIIYGFIASALGTLIGVIGGTYLLSAMIVKICLNNLILESVTYHFYWNYTALAFFLAALSALLPAYLVARKELNQAPAQLLLPKPPSKGAKIFLERLPIIWSRLTFTQKVTARNIIRYKLRMIMTIVGVAGSVALLFSGLGIQSSLSKVIDKQFSELTPYDILLVSKKSEESQKTIQDYFHIQNISSYQGINLTSLDLDIKGQRTNTKVTVLSSQKPSLKPYMELIDDGTKKPLLVPKNGVFISTKLASFYNLKPGQNLTLTDKHGKNFNVKVANVIDMRVGHYIICSNDYYQKAFKQLETNPAFLIDLPKHSRKDVRSISKFFMNKPEVISLSKNIMITDYVQSIVDSLNQVMALLVILSASLSLVILYNLTTINIAERIRELSTIKVLGFFDKEVTMYIFKETILLSGIGIILGLISGYYLHQLLMTLMGASNMNFGTDVDLYVYLVPVITITLLIIGLGFIVHLSLKRLDMLDALKSVD</sequence>
<keyword evidence="5 7" id="KW-0472">Membrane</keyword>
<feature type="transmembrane region" description="Helical" evidence="7">
    <location>
        <begin position="350"/>
        <end position="371"/>
    </location>
</feature>
<name>A0A854WFW7_9STRE</name>
<evidence type="ECO:0000256" key="6">
    <source>
        <dbReference type="SAM" id="Coils"/>
    </source>
</evidence>
<feature type="domain" description="ABC3 transporter permease C-terminal" evidence="8">
    <location>
        <begin position="750"/>
        <end position="859"/>
    </location>
</feature>
<feature type="transmembrane region" description="Helical" evidence="7">
    <location>
        <begin position="799"/>
        <end position="818"/>
    </location>
</feature>
<evidence type="ECO:0000259" key="8">
    <source>
        <dbReference type="Pfam" id="PF02687"/>
    </source>
</evidence>
<feature type="transmembrane region" description="Helical" evidence="7">
    <location>
        <begin position="838"/>
        <end position="863"/>
    </location>
</feature>
<organism evidence="9 10">
    <name type="scientific">Streptococcus parauberis</name>
    <dbReference type="NCBI Taxonomy" id="1348"/>
    <lineage>
        <taxon>Bacteria</taxon>
        <taxon>Bacillati</taxon>
        <taxon>Bacillota</taxon>
        <taxon>Bacilli</taxon>
        <taxon>Lactobacillales</taxon>
        <taxon>Streptococcaceae</taxon>
        <taxon>Streptococcus</taxon>
    </lineage>
</organism>
<dbReference type="Pfam" id="PF02687">
    <property type="entry name" value="FtsX"/>
    <property type="match status" value="2"/>
</dbReference>
<dbReference type="EMBL" id="NSGR01000008">
    <property type="protein sequence ID" value="PCH12442.1"/>
    <property type="molecule type" value="Genomic_DNA"/>
</dbReference>
<dbReference type="RefSeq" id="WP_096633571.1">
    <property type="nucleotide sequence ID" value="NZ_NSGR01000008.1"/>
</dbReference>
<feature type="transmembrane region" description="Helical" evidence="7">
    <location>
        <begin position="516"/>
        <end position="536"/>
    </location>
</feature>